<name>A0A0C3NLP3_PISTI</name>
<feature type="chain" id="PRO_5007392658" description="Secreted protein" evidence="1">
    <location>
        <begin position="23"/>
        <end position="75"/>
    </location>
</feature>
<keyword evidence="1" id="KW-0732">Signal</keyword>
<evidence type="ECO:0000313" key="3">
    <source>
        <dbReference type="EMBL" id="KIO11998.1"/>
    </source>
</evidence>
<evidence type="ECO:0008006" key="5">
    <source>
        <dbReference type="Google" id="ProtNLM"/>
    </source>
</evidence>
<reference evidence="2" key="3">
    <citation type="submission" date="2015-02" db="EMBL/GenBank/DDBJ databases">
        <title>Evolutionary Origins and Diversification of the Mycorrhizal Mutualists.</title>
        <authorList>
            <consortium name="DOE Joint Genome Institute"/>
            <consortium name="Mycorrhizal Genomics Consortium"/>
            <person name="Kohler A."/>
            <person name="Kuo A."/>
            <person name="Nagy L.G."/>
            <person name="Floudas D."/>
            <person name="Copeland A."/>
            <person name="Barry K.W."/>
            <person name="Cichocki N."/>
            <person name="Veneault-Fourrey C."/>
            <person name="LaButti K."/>
            <person name="Lindquist E.A."/>
            <person name="Lipzen A."/>
            <person name="Lundell T."/>
            <person name="Morin E."/>
            <person name="Murat C."/>
            <person name="Riley R."/>
            <person name="Ohm R."/>
            <person name="Sun H."/>
            <person name="Tunlid A."/>
            <person name="Henrissat B."/>
            <person name="Grigoriev I.V."/>
            <person name="Hibbett D.S."/>
            <person name="Martin F."/>
        </authorList>
    </citation>
    <scope>NUCLEOTIDE SEQUENCE</scope>
    <source>
        <strain evidence="2">Marx 270</strain>
    </source>
</reference>
<dbReference type="Proteomes" id="UP000054217">
    <property type="component" value="Unassembled WGS sequence"/>
</dbReference>
<dbReference type="EMBL" id="KN832044">
    <property type="protein sequence ID" value="KIN96560.1"/>
    <property type="molecule type" value="Genomic_DNA"/>
</dbReference>
<proteinExistence type="predicted"/>
<protein>
    <recommendedName>
        <fullName evidence="5">Secreted protein</fullName>
    </recommendedName>
</protein>
<sequence>MAIRLVCLISLFLTHTFHGTLRLPLLLHQVRTRANGCDLGLLDRASTERGQRRTLPTDGPTLRFRQFHNLAPIWS</sequence>
<keyword evidence="4" id="KW-1185">Reference proteome</keyword>
<evidence type="ECO:0000313" key="4">
    <source>
        <dbReference type="Proteomes" id="UP000054217"/>
    </source>
</evidence>
<evidence type="ECO:0000256" key="1">
    <source>
        <dbReference type="SAM" id="SignalP"/>
    </source>
</evidence>
<evidence type="ECO:0000313" key="2">
    <source>
        <dbReference type="EMBL" id="KIN96560.1"/>
    </source>
</evidence>
<reference evidence="4" key="2">
    <citation type="submission" date="2015-01" db="EMBL/GenBank/DDBJ databases">
        <title>Evolutionary Origins and Diversification of the Mycorrhizal Mutualists.</title>
        <authorList>
            <consortium name="DOE Joint Genome Institute"/>
            <consortium name="Mycorrhizal Genomics Consortium"/>
            <person name="Kohler A."/>
            <person name="Kuo A."/>
            <person name="Nagy L.G."/>
            <person name="Floudas D."/>
            <person name="Copeland A."/>
            <person name="Barry K.W."/>
            <person name="Cichocki N."/>
            <person name="Veneault-Fourrey C."/>
            <person name="LaButti K."/>
            <person name="Lindquist E.A."/>
            <person name="Lipzen A."/>
            <person name="Lundell T."/>
            <person name="Morin E."/>
            <person name="Murat C."/>
            <person name="Riley R."/>
            <person name="Ohm R."/>
            <person name="Sun H."/>
            <person name="Tunlid A."/>
            <person name="Henrissat B."/>
            <person name="Grigoriev I.V."/>
            <person name="Hibbett D.S."/>
            <person name="Martin F."/>
        </authorList>
    </citation>
    <scope>NUCLEOTIDE SEQUENCE [LARGE SCALE GENOMIC DNA]</scope>
    <source>
        <strain evidence="3 4">Marx 270</strain>
    </source>
</reference>
<dbReference type="AlphaFoldDB" id="A0A0C3NLP3"/>
<organism evidence="2 4">
    <name type="scientific">Pisolithus tinctorius Marx 270</name>
    <dbReference type="NCBI Taxonomy" id="870435"/>
    <lineage>
        <taxon>Eukaryota</taxon>
        <taxon>Fungi</taxon>
        <taxon>Dikarya</taxon>
        <taxon>Basidiomycota</taxon>
        <taxon>Agaricomycotina</taxon>
        <taxon>Agaricomycetes</taxon>
        <taxon>Agaricomycetidae</taxon>
        <taxon>Boletales</taxon>
        <taxon>Sclerodermatineae</taxon>
        <taxon>Pisolithaceae</taxon>
        <taxon>Pisolithus</taxon>
    </lineage>
</organism>
<gene>
    <name evidence="2" type="ORF">M404DRAFT_244570</name>
    <name evidence="3" type="ORF">M404DRAFT_746339</name>
</gene>
<dbReference type="HOGENOM" id="CLU_2672048_0_0_1"/>
<dbReference type="EMBL" id="KN831948">
    <property type="protein sequence ID" value="KIO11998.1"/>
    <property type="molecule type" value="Genomic_DNA"/>
</dbReference>
<accession>A0A0C3NLP3</accession>
<reference evidence="2 4" key="1">
    <citation type="submission" date="2014-04" db="EMBL/GenBank/DDBJ databases">
        <authorList>
            <consortium name="DOE Joint Genome Institute"/>
            <person name="Kuo A."/>
            <person name="Kohler A."/>
            <person name="Costa M.D."/>
            <person name="Nagy L.G."/>
            <person name="Floudas D."/>
            <person name="Copeland A."/>
            <person name="Barry K.W."/>
            <person name="Cichocki N."/>
            <person name="Veneault-Fourrey C."/>
            <person name="LaButti K."/>
            <person name="Lindquist E.A."/>
            <person name="Lipzen A."/>
            <person name="Lundell T."/>
            <person name="Morin E."/>
            <person name="Murat C."/>
            <person name="Sun H."/>
            <person name="Tunlid A."/>
            <person name="Henrissat B."/>
            <person name="Grigoriev I.V."/>
            <person name="Hibbett D.S."/>
            <person name="Martin F."/>
            <person name="Nordberg H.P."/>
            <person name="Cantor M.N."/>
            <person name="Hua S.X."/>
        </authorList>
    </citation>
    <scope>NUCLEOTIDE SEQUENCE [LARGE SCALE GENOMIC DNA]</scope>
    <source>
        <strain evidence="2 4">Marx 270</strain>
    </source>
</reference>
<feature type="signal peptide" evidence="1">
    <location>
        <begin position="1"/>
        <end position="22"/>
    </location>
</feature>